<feature type="compositionally biased region" description="Basic residues" evidence="12">
    <location>
        <begin position="27"/>
        <end position="38"/>
    </location>
</feature>
<evidence type="ECO:0000313" key="16">
    <source>
        <dbReference type="EMBL" id="GAJ28343.1"/>
    </source>
</evidence>
<evidence type="ECO:0000256" key="11">
    <source>
        <dbReference type="RuleBase" id="RU003357"/>
    </source>
</evidence>
<keyword evidence="17" id="KW-1185">Reference proteome</keyword>
<evidence type="ECO:0000256" key="8">
    <source>
        <dbReference type="ARBA" id="ARBA00023170"/>
    </source>
</evidence>
<proteinExistence type="inferred from homology"/>
<evidence type="ECO:0000256" key="10">
    <source>
        <dbReference type="PROSITE-ProRule" id="PRU01360"/>
    </source>
</evidence>
<dbReference type="Gene3D" id="2.170.130.10">
    <property type="entry name" value="TonB-dependent receptor, plug domain"/>
    <property type="match status" value="1"/>
</dbReference>
<keyword evidence="5 10" id="KW-0812">Transmembrane</keyword>
<dbReference type="GO" id="GO:0038023">
    <property type="term" value="F:signaling receptor activity"/>
    <property type="evidence" value="ECO:0007669"/>
    <property type="project" value="InterPro"/>
</dbReference>
<dbReference type="InterPro" id="IPR010105">
    <property type="entry name" value="TonB_sidphr_rcpt"/>
</dbReference>
<feature type="compositionally biased region" description="Low complexity" evidence="12">
    <location>
        <begin position="39"/>
        <end position="58"/>
    </location>
</feature>
<evidence type="ECO:0000256" key="4">
    <source>
        <dbReference type="ARBA" id="ARBA00022452"/>
    </source>
</evidence>
<name>A0A023D2F8_ACIMT</name>
<evidence type="ECO:0000256" key="9">
    <source>
        <dbReference type="ARBA" id="ARBA00023237"/>
    </source>
</evidence>
<dbReference type="InterPro" id="IPR012910">
    <property type="entry name" value="Plug_dom"/>
</dbReference>
<keyword evidence="9 10" id="KW-0998">Cell outer membrane</keyword>
<feature type="domain" description="TonB-dependent receptor plug" evidence="15">
    <location>
        <begin position="114"/>
        <end position="212"/>
    </location>
</feature>
<feature type="domain" description="TonB-dependent receptor-like beta-barrel" evidence="14">
    <location>
        <begin position="287"/>
        <end position="733"/>
    </location>
</feature>
<dbReference type="Pfam" id="PF00593">
    <property type="entry name" value="TonB_dep_Rec_b-barrel"/>
    <property type="match status" value="1"/>
</dbReference>
<dbReference type="InterPro" id="IPR036942">
    <property type="entry name" value="Beta-barrel_TonB_sf"/>
</dbReference>
<dbReference type="Gene3D" id="2.40.170.20">
    <property type="entry name" value="TonB-dependent receptor, beta-barrel domain"/>
    <property type="match status" value="1"/>
</dbReference>
<sequence>MGLMLAGAWLAPSPVEAAAPASDTHQRPHHRHARHHGQTRAAQHPNGSAAVGARPATGAGRGAGTGAVPANFHPGTPDGRHALEATQHEQLDVYGQPTGYQETRPHLDRIMTRLVDTPQSVVEIPHQLMKDQNTVSMLDVLRTVPGISIAAGEGAQQGDNLSIRGFNAQNDFYRDGMLDFGSYYRDPFDLETVEVLKGPSATLFGRGSTGGVINETTKRADLQTRNEASFSAGTDATKRLTVDVSRHYDTLGGTAFRINAMAHDAGVAGVNYAHTSRYGIAPSLAFGLHTDTRLRLDYFRQQSYDNQSYGIPWMNGSPAPVARSSHYGYNNDYLRSAVNIATVRVEHDFGKFLQIHDQFRYSSYNTGQRAVEPELLGYSPHTDIVPAGIPLSQLNISRNVLALSGPSSLLDNQLQGNGDFTTGIFRNRVVFGFEVQRQTSDITRYNFLPRTTSPLLNSNAYAILPYGSSLRSMSGAVSHDYAPYLNDTLNIGKHWELVGGWRWDDYTTNYHEDVAHIGVSRNDKVSSWRGALVYKPNDHSSVYFNYGTSFDPSGENISLTPATAAVAPEKSHSFEVGGKWDLRRGLSLTAAAYRIEMSNVRETVGNASRLAGDQRSQGFELSASGRITPQWSVFGGYSYDDMTVIKSSNKLEIGDQPQNAPKHTMAVWTEYKLKAIPLEFGAGVNYVSSRTASAAPVSGTTVIERAPGYTTAQIMLKYRINRHIATQVNLTNISDTYYYGALHPTHIVVGPARAALFSISADY</sequence>
<dbReference type="GO" id="GO:0009279">
    <property type="term" value="C:cell outer membrane"/>
    <property type="evidence" value="ECO:0007669"/>
    <property type="project" value="UniProtKB-SubCell"/>
</dbReference>
<evidence type="ECO:0000256" key="2">
    <source>
        <dbReference type="ARBA" id="ARBA00009810"/>
    </source>
</evidence>
<evidence type="ECO:0000256" key="1">
    <source>
        <dbReference type="ARBA" id="ARBA00004571"/>
    </source>
</evidence>
<keyword evidence="13" id="KW-0732">Signal</keyword>
<dbReference type="SUPFAM" id="SSF56935">
    <property type="entry name" value="Porins"/>
    <property type="match status" value="1"/>
</dbReference>
<reference evidence="16 17" key="2">
    <citation type="journal article" date="2014" name="FEMS Microbiol. Lett.">
        <title>Draft genomic DNA sequence of the facultatively methylotrophic bacterium Acidomonas methanolica type strain MB58.</title>
        <authorList>
            <person name="Higashiura N."/>
            <person name="Hadano H."/>
            <person name="Hirakawa H."/>
            <person name="Matsutani M."/>
            <person name="Takabe S."/>
            <person name="Matsushita K."/>
            <person name="Azuma Y."/>
        </authorList>
    </citation>
    <scope>NUCLEOTIDE SEQUENCE [LARGE SCALE GENOMIC DNA]</scope>
    <source>
        <strain evidence="16 17">MB58</strain>
    </source>
</reference>
<evidence type="ECO:0000256" key="6">
    <source>
        <dbReference type="ARBA" id="ARBA00023077"/>
    </source>
</evidence>
<dbReference type="AlphaFoldDB" id="A0A023D2F8"/>
<evidence type="ECO:0000256" key="5">
    <source>
        <dbReference type="ARBA" id="ARBA00022692"/>
    </source>
</evidence>
<evidence type="ECO:0000256" key="7">
    <source>
        <dbReference type="ARBA" id="ARBA00023136"/>
    </source>
</evidence>
<comment type="caution">
    <text evidence="16">The sequence shown here is derived from an EMBL/GenBank/DDBJ whole genome shotgun (WGS) entry which is preliminary data.</text>
</comment>
<comment type="subcellular location">
    <subcellularLocation>
        <location evidence="1 10">Cell outer membrane</location>
        <topology evidence="1 10">Multi-pass membrane protein</topology>
    </subcellularLocation>
</comment>
<keyword evidence="7 10" id="KW-0472">Membrane</keyword>
<feature type="signal peptide" evidence="13">
    <location>
        <begin position="1"/>
        <end position="17"/>
    </location>
</feature>
<comment type="similarity">
    <text evidence="2 10 11">Belongs to the TonB-dependent receptor family.</text>
</comment>
<dbReference type="EMBL" id="BAND01000020">
    <property type="protein sequence ID" value="GAJ28343.1"/>
    <property type="molecule type" value="Genomic_DNA"/>
</dbReference>
<dbReference type="PANTHER" id="PTHR32552:SF83">
    <property type="entry name" value="BLR3904 PROTEIN"/>
    <property type="match status" value="1"/>
</dbReference>
<dbReference type="PROSITE" id="PS52016">
    <property type="entry name" value="TONB_DEPENDENT_REC_3"/>
    <property type="match status" value="1"/>
</dbReference>
<dbReference type="GO" id="GO:0015891">
    <property type="term" value="P:siderophore transport"/>
    <property type="evidence" value="ECO:0007669"/>
    <property type="project" value="InterPro"/>
</dbReference>
<evidence type="ECO:0000259" key="14">
    <source>
        <dbReference type="Pfam" id="PF00593"/>
    </source>
</evidence>
<dbReference type="GO" id="GO:0015344">
    <property type="term" value="F:siderophore uptake transmembrane transporter activity"/>
    <property type="evidence" value="ECO:0007669"/>
    <property type="project" value="TreeGrafter"/>
</dbReference>
<evidence type="ECO:0000256" key="3">
    <source>
        <dbReference type="ARBA" id="ARBA00022448"/>
    </source>
</evidence>
<keyword evidence="6 11" id="KW-0798">TonB box</keyword>
<dbReference type="PANTHER" id="PTHR32552">
    <property type="entry name" value="FERRICHROME IRON RECEPTOR-RELATED"/>
    <property type="match status" value="1"/>
</dbReference>
<dbReference type="InterPro" id="IPR039426">
    <property type="entry name" value="TonB-dep_rcpt-like"/>
</dbReference>
<dbReference type="InterPro" id="IPR037066">
    <property type="entry name" value="Plug_dom_sf"/>
</dbReference>
<evidence type="ECO:0000259" key="15">
    <source>
        <dbReference type="Pfam" id="PF07715"/>
    </source>
</evidence>
<keyword evidence="4 10" id="KW-1134">Transmembrane beta strand</keyword>
<evidence type="ECO:0000313" key="17">
    <source>
        <dbReference type="Proteomes" id="UP000019760"/>
    </source>
</evidence>
<feature type="chain" id="PRO_5030001298" evidence="13">
    <location>
        <begin position="18"/>
        <end position="763"/>
    </location>
</feature>
<evidence type="ECO:0000256" key="13">
    <source>
        <dbReference type="SAM" id="SignalP"/>
    </source>
</evidence>
<evidence type="ECO:0000256" key="12">
    <source>
        <dbReference type="SAM" id="MobiDB-lite"/>
    </source>
</evidence>
<feature type="region of interest" description="Disordered" evidence="12">
    <location>
        <begin position="16"/>
        <end position="81"/>
    </location>
</feature>
<dbReference type="InterPro" id="IPR000531">
    <property type="entry name" value="Beta-barrel_TonB"/>
</dbReference>
<dbReference type="NCBIfam" id="TIGR01783">
    <property type="entry name" value="TonB-siderophor"/>
    <property type="match status" value="1"/>
</dbReference>
<dbReference type="Pfam" id="PF07715">
    <property type="entry name" value="Plug"/>
    <property type="match status" value="1"/>
</dbReference>
<gene>
    <name evidence="16" type="ORF">Amme_020_012</name>
</gene>
<keyword evidence="8 16" id="KW-0675">Receptor</keyword>
<accession>A0A023D2F8</accession>
<dbReference type="CDD" id="cd01347">
    <property type="entry name" value="ligand_gated_channel"/>
    <property type="match status" value="1"/>
</dbReference>
<keyword evidence="3 10" id="KW-0813">Transport</keyword>
<dbReference type="Proteomes" id="UP000019760">
    <property type="component" value="Unassembled WGS sequence"/>
</dbReference>
<organism evidence="16 17">
    <name type="scientific">Acidomonas methanolica NBRC 104435</name>
    <dbReference type="NCBI Taxonomy" id="1231351"/>
    <lineage>
        <taxon>Bacteria</taxon>
        <taxon>Pseudomonadati</taxon>
        <taxon>Pseudomonadota</taxon>
        <taxon>Alphaproteobacteria</taxon>
        <taxon>Acetobacterales</taxon>
        <taxon>Acetobacteraceae</taxon>
        <taxon>Acidomonas</taxon>
    </lineage>
</organism>
<reference evidence="17" key="1">
    <citation type="journal article" date="2014" name="FEMS Microbiol. Lett.">
        <title>Draft Genomic DNA Sequence of the Facultatively Methylotrophic Bacterium Acidomonas methanolica type strain MB58.</title>
        <authorList>
            <person name="Higashiura N."/>
            <person name="Hadano H."/>
            <person name="Hirakawa H."/>
            <person name="Matsutani M."/>
            <person name="Takabe S."/>
            <person name="Matsushita K."/>
            <person name="Azuma Y."/>
        </authorList>
    </citation>
    <scope>NUCLEOTIDE SEQUENCE [LARGE SCALE GENOMIC DNA]</scope>
    <source>
        <strain evidence="17">MB58</strain>
    </source>
</reference>
<protein>
    <submittedName>
        <fullName evidence="16">TonB-dependent siderophore receptor</fullName>
    </submittedName>
</protein>